<dbReference type="Gene3D" id="1.10.101.10">
    <property type="entry name" value="PGBD-like superfamily/PGBD"/>
    <property type="match status" value="1"/>
</dbReference>
<sequence length="301" mass="32808">MNNKAKKIIRNLLVGAVASIYNMNAQAENAAQPLLNSLTGEDKKDAVRALGNKIYRNVLRITSKGDTKLIAGHRSHMSHRSGGGGGGGHYSHASHYSGYGGSRSHSSHSSHSSSSYVPSRSTVTPSKPKKTYKNYMVGERNISSGTYGNDVQQITNLLVGKNYMRTEWITYKKGYPVYDTRVMSAVRRFQKDAGLTQNVKISGSLLSSLQSWDKKNTTLLLGIRTLAYNADSPVSGADVAELIELLNKAGFPPNQKKLKYSGGKAVFTKDIETAVRLFQAYNGLTVNGNVDETTLDKLKAK</sequence>
<comment type="caution">
    <text evidence="5">The sequence shown here is derived from an EMBL/GenBank/DDBJ whole genome shotgun (WGS) entry which is preliminary data.</text>
</comment>
<feature type="signal peptide" evidence="2">
    <location>
        <begin position="1"/>
        <end position="27"/>
    </location>
</feature>
<dbReference type="InterPro" id="IPR036366">
    <property type="entry name" value="PGBDSf"/>
</dbReference>
<evidence type="ECO:0000256" key="2">
    <source>
        <dbReference type="SAM" id="SignalP"/>
    </source>
</evidence>
<organism evidence="5 7">
    <name type="scientific">Leyella lascolaii</name>
    <dbReference type="NCBI Taxonomy" id="1776379"/>
    <lineage>
        <taxon>Bacteria</taxon>
        <taxon>Pseudomonadati</taxon>
        <taxon>Bacteroidota</taxon>
        <taxon>Bacteroidia</taxon>
        <taxon>Bacteroidales</taxon>
        <taxon>Prevotellaceae</taxon>
        <taxon>Leyella</taxon>
    </lineage>
</organism>
<dbReference type="Proteomes" id="UP001167831">
    <property type="component" value="Unassembled WGS sequence"/>
</dbReference>
<evidence type="ECO:0000313" key="5">
    <source>
        <dbReference type="EMBL" id="MDN0024431.1"/>
    </source>
</evidence>
<dbReference type="EMBL" id="JAUEIF010000002">
    <property type="protein sequence ID" value="MDN0024431.1"/>
    <property type="molecule type" value="Genomic_DNA"/>
</dbReference>
<feature type="domain" description="Peptidoglycan binding-like" evidence="3">
    <location>
        <begin position="235"/>
        <end position="298"/>
    </location>
</feature>
<feature type="chain" id="PRO_5043846442" evidence="2">
    <location>
        <begin position="28"/>
        <end position="301"/>
    </location>
</feature>
<dbReference type="RefSeq" id="WP_289824812.1">
    <property type="nucleotide sequence ID" value="NZ_JAUEIE010000002.1"/>
</dbReference>
<protein>
    <submittedName>
        <fullName evidence="5">Peptidoglycan-binding protein</fullName>
    </submittedName>
</protein>
<name>A0AAW7JU07_9BACT</name>
<keyword evidence="2" id="KW-0732">Signal</keyword>
<reference evidence="5" key="1">
    <citation type="submission" date="2023-06" db="EMBL/GenBank/DDBJ databases">
        <authorList>
            <person name="Zeman M."/>
            <person name="Kubasova T."/>
            <person name="Jahodarova E."/>
            <person name="Nykrynova M."/>
            <person name="Rychlik I."/>
        </authorList>
    </citation>
    <scope>NUCLEOTIDE SEQUENCE</scope>
    <source>
        <strain evidence="5">ET15</strain>
        <strain evidence="4">ET37</strain>
    </source>
</reference>
<dbReference type="Proteomes" id="UP001168478">
    <property type="component" value="Unassembled WGS sequence"/>
</dbReference>
<dbReference type="InterPro" id="IPR036365">
    <property type="entry name" value="PGBD-like_sf"/>
</dbReference>
<evidence type="ECO:0000313" key="4">
    <source>
        <dbReference type="EMBL" id="MDN0022176.1"/>
    </source>
</evidence>
<accession>A0AAW7JU07</accession>
<dbReference type="EMBL" id="JAUEIE010000002">
    <property type="protein sequence ID" value="MDN0022176.1"/>
    <property type="molecule type" value="Genomic_DNA"/>
</dbReference>
<feature type="region of interest" description="Disordered" evidence="1">
    <location>
        <begin position="74"/>
        <end position="131"/>
    </location>
</feature>
<gene>
    <name evidence="4" type="ORF">QVN81_03935</name>
    <name evidence="5" type="ORF">QVN84_02665</name>
</gene>
<evidence type="ECO:0000313" key="6">
    <source>
        <dbReference type="Proteomes" id="UP001167831"/>
    </source>
</evidence>
<proteinExistence type="predicted"/>
<keyword evidence="6" id="KW-1185">Reference proteome</keyword>
<dbReference type="Pfam" id="PF01471">
    <property type="entry name" value="PG_binding_1"/>
    <property type="match status" value="1"/>
</dbReference>
<reference evidence="5" key="2">
    <citation type="submission" date="2023-08" db="EMBL/GenBank/DDBJ databases">
        <title>Identification and characterization of horizontal gene transfer across gut microbiota members of farm animals based on homology search.</title>
        <authorList>
            <person name="Schwarzerova J."/>
            <person name="Nykrynova M."/>
            <person name="Jureckova K."/>
            <person name="Cejkova D."/>
            <person name="Rychlik I."/>
        </authorList>
    </citation>
    <scope>NUCLEOTIDE SEQUENCE</scope>
    <source>
        <strain evidence="5">ET15</strain>
        <strain evidence="4">ET37</strain>
    </source>
</reference>
<evidence type="ECO:0000313" key="7">
    <source>
        <dbReference type="Proteomes" id="UP001168478"/>
    </source>
</evidence>
<dbReference type="AlphaFoldDB" id="A0AAW7JU07"/>
<evidence type="ECO:0000256" key="1">
    <source>
        <dbReference type="SAM" id="MobiDB-lite"/>
    </source>
</evidence>
<dbReference type="InterPro" id="IPR002477">
    <property type="entry name" value="Peptidoglycan-bd-like"/>
</dbReference>
<evidence type="ECO:0000259" key="3">
    <source>
        <dbReference type="Pfam" id="PF01471"/>
    </source>
</evidence>
<feature type="compositionally biased region" description="Low complexity" evidence="1">
    <location>
        <begin position="90"/>
        <end position="121"/>
    </location>
</feature>
<dbReference type="SUPFAM" id="SSF47090">
    <property type="entry name" value="PGBD-like"/>
    <property type="match status" value="2"/>
</dbReference>